<dbReference type="NCBIfam" id="NF033788">
    <property type="entry name" value="HTH_metalloreg"/>
    <property type="match status" value="1"/>
</dbReference>
<dbReference type="CDD" id="cd00090">
    <property type="entry name" value="HTH_ARSR"/>
    <property type="match status" value="1"/>
</dbReference>
<evidence type="ECO:0000259" key="4">
    <source>
        <dbReference type="PROSITE" id="PS50987"/>
    </source>
</evidence>
<dbReference type="GO" id="GO:0003700">
    <property type="term" value="F:DNA-binding transcription factor activity"/>
    <property type="evidence" value="ECO:0007669"/>
    <property type="project" value="InterPro"/>
</dbReference>
<sequence length="97" mass="10788">MRVGNDDLTRAAALFRAMGHPIRLGMLERLRREGEICACDFTDHFGVSQPTISGHLRTLRDAGLVRTRRDGTQICYSLAPDGLEVVRRMSDALCTAE</sequence>
<gene>
    <name evidence="5" type="ORF">SAMN02982929_05682</name>
    <name evidence="6" type="ORF">SAMN05216506_104212</name>
</gene>
<keyword evidence="7" id="KW-1185">Reference proteome</keyword>
<dbReference type="InterPro" id="IPR011991">
    <property type="entry name" value="ArsR-like_HTH"/>
</dbReference>
<dbReference type="Gene3D" id="1.10.10.10">
    <property type="entry name" value="Winged helix-like DNA-binding domain superfamily/Winged helix DNA-binding domain"/>
    <property type="match status" value="1"/>
</dbReference>
<dbReference type="GO" id="GO:0003677">
    <property type="term" value="F:DNA binding"/>
    <property type="evidence" value="ECO:0007669"/>
    <property type="project" value="UniProtKB-KW"/>
</dbReference>
<dbReference type="PANTHER" id="PTHR43132:SF2">
    <property type="entry name" value="ARSENICAL RESISTANCE OPERON REPRESSOR ARSR-RELATED"/>
    <property type="match status" value="1"/>
</dbReference>
<keyword evidence="2" id="KW-0238">DNA-binding</keyword>
<dbReference type="PANTHER" id="PTHR43132">
    <property type="entry name" value="ARSENICAL RESISTANCE OPERON REPRESSOR ARSR-RELATED"/>
    <property type="match status" value="1"/>
</dbReference>
<reference evidence="7 8" key="2">
    <citation type="submission" date="2016-10" db="EMBL/GenBank/DDBJ databases">
        <authorList>
            <person name="Varghese N."/>
            <person name="Submissions S."/>
        </authorList>
    </citation>
    <scope>NUCLEOTIDE SEQUENCE [LARGE SCALE GENOMIC DNA]</scope>
    <source>
        <strain evidence="8">ATCC 20501</strain>
        <strain evidence="6 7">CGMCC 4.3529</strain>
    </source>
</reference>
<dbReference type="InterPro" id="IPR036390">
    <property type="entry name" value="WH_DNA-bd_sf"/>
</dbReference>
<feature type="domain" description="HTH arsR-type" evidence="4">
    <location>
        <begin position="3"/>
        <end position="97"/>
    </location>
</feature>
<evidence type="ECO:0000313" key="6">
    <source>
        <dbReference type="EMBL" id="SFD41118.1"/>
    </source>
</evidence>
<dbReference type="Proteomes" id="UP000236729">
    <property type="component" value="Unassembled WGS sequence"/>
</dbReference>
<accession>A0A1I1S938</accession>
<evidence type="ECO:0000256" key="1">
    <source>
        <dbReference type="ARBA" id="ARBA00023015"/>
    </source>
</evidence>
<dbReference type="AlphaFoldDB" id="A0A1H6E5I6"/>
<dbReference type="SMR" id="A0A1H6E5I6"/>
<dbReference type="PROSITE" id="PS50987">
    <property type="entry name" value="HTH_ARSR_2"/>
    <property type="match status" value="1"/>
</dbReference>
<dbReference type="EMBL" id="FOME01000004">
    <property type="protein sequence ID" value="SFD41118.1"/>
    <property type="molecule type" value="Genomic_DNA"/>
</dbReference>
<dbReference type="Proteomes" id="UP000199690">
    <property type="component" value="Unassembled WGS sequence"/>
</dbReference>
<dbReference type="InterPro" id="IPR001845">
    <property type="entry name" value="HTH_ArsR_DNA-bd_dom"/>
</dbReference>
<dbReference type="InterPro" id="IPR036388">
    <property type="entry name" value="WH-like_DNA-bd_sf"/>
</dbReference>
<dbReference type="EMBL" id="FNVB01000009">
    <property type="protein sequence ID" value="SEG92897.1"/>
    <property type="molecule type" value="Genomic_DNA"/>
</dbReference>
<dbReference type="InterPro" id="IPR051011">
    <property type="entry name" value="Metal_resp_trans_reg"/>
</dbReference>
<evidence type="ECO:0000256" key="2">
    <source>
        <dbReference type="ARBA" id="ARBA00023125"/>
    </source>
</evidence>
<evidence type="ECO:0000256" key="3">
    <source>
        <dbReference type="ARBA" id="ARBA00023163"/>
    </source>
</evidence>
<evidence type="ECO:0000313" key="5">
    <source>
        <dbReference type="EMBL" id="SEG92897.1"/>
    </source>
</evidence>
<dbReference type="SMART" id="SM00418">
    <property type="entry name" value="HTH_ARSR"/>
    <property type="match status" value="1"/>
</dbReference>
<keyword evidence="3" id="KW-0804">Transcription</keyword>
<reference evidence="5" key="1">
    <citation type="submission" date="2016-10" db="EMBL/GenBank/DDBJ databases">
        <authorList>
            <person name="de Groot N.N."/>
        </authorList>
    </citation>
    <scope>NUCLEOTIDE SEQUENCE [LARGE SCALE GENOMIC DNA]</scope>
    <source>
        <strain evidence="5">ATCC 20501</strain>
    </source>
</reference>
<name>A0A1H6E5I6_9PSEU</name>
<accession>A0A1H6E5I6</accession>
<keyword evidence="1" id="KW-0805">Transcription regulation</keyword>
<dbReference type="SUPFAM" id="SSF46785">
    <property type="entry name" value="Winged helix' DNA-binding domain"/>
    <property type="match status" value="1"/>
</dbReference>
<proteinExistence type="predicted"/>
<evidence type="ECO:0000313" key="8">
    <source>
        <dbReference type="Proteomes" id="UP000236729"/>
    </source>
</evidence>
<evidence type="ECO:0000313" key="7">
    <source>
        <dbReference type="Proteomes" id="UP000199690"/>
    </source>
</evidence>
<dbReference type="Pfam" id="PF01022">
    <property type="entry name" value="HTH_5"/>
    <property type="match status" value="1"/>
</dbReference>
<organism evidence="5 8">
    <name type="scientific">Saccharopolyspora kobensis</name>
    <dbReference type="NCBI Taxonomy" id="146035"/>
    <lineage>
        <taxon>Bacteria</taxon>
        <taxon>Bacillati</taxon>
        <taxon>Actinomycetota</taxon>
        <taxon>Actinomycetes</taxon>
        <taxon>Pseudonocardiales</taxon>
        <taxon>Pseudonocardiaceae</taxon>
        <taxon>Saccharopolyspora</taxon>
    </lineage>
</organism>
<protein>
    <submittedName>
        <fullName evidence="5">Transcriptional regulator, ArsR family</fullName>
    </submittedName>
</protein>
<dbReference type="PRINTS" id="PR00778">
    <property type="entry name" value="HTHARSR"/>
</dbReference>